<proteinExistence type="predicted"/>
<reference evidence="2" key="1">
    <citation type="submission" date="2008-04" db="EMBL/GenBank/DDBJ databases">
        <title>Draft genome sequence of Providencia stuartii (ATCC 25827).</title>
        <authorList>
            <person name="Sudarsanam P."/>
            <person name="Ley R."/>
            <person name="Guruge J."/>
            <person name="Turnbaugh P.J."/>
            <person name="Mahowald M."/>
            <person name="Liep D."/>
            <person name="Gordon J."/>
        </authorList>
    </citation>
    <scope>NUCLEOTIDE SEQUENCE [LARGE SCALE GENOMIC DNA]</scope>
    <source>
        <strain evidence="2">ATCC 25827</strain>
    </source>
</reference>
<evidence type="ECO:0008006" key="3">
    <source>
        <dbReference type="Google" id="ProtNLM"/>
    </source>
</evidence>
<protein>
    <recommendedName>
        <fullName evidence="3">Lipoprotein</fullName>
    </recommendedName>
</protein>
<dbReference type="EMBL" id="ABJD02000118">
    <property type="protein sequence ID" value="EDU57595.1"/>
    <property type="molecule type" value="Genomic_DNA"/>
</dbReference>
<sequence length="105" mass="12267">MAEYPMKNRNLFRLYLLLLSLFLITSCSESPKEVFMHQCVNNSNAFNKQECECAFTLLTKKFPEDKLAQFIASKINTAQSLTEEQRQYLGYSAKVLQYCSRHRRG</sequence>
<organism evidence="1 2">
    <name type="scientific">Providencia stuartii ATCC 25827</name>
    <dbReference type="NCBI Taxonomy" id="471874"/>
    <lineage>
        <taxon>Bacteria</taxon>
        <taxon>Pseudomonadati</taxon>
        <taxon>Pseudomonadota</taxon>
        <taxon>Gammaproteobacteria</taxon>
        <taxon>Enterobacterales</taxon>
        <taxon>Morganellaceae</taxon>
        <taxon>Providencia</taxon>
    </lineage>
</organism>
<reference evidence="1 2" key="3">
    <citation type="submission" date="2008-05" db="EMBL/GenBank/DDBJ databases">
        <authorList>
            <person name="Fulton L."/>
            <person name="Clifton S."/>
            <person name="Fulton B."/>
            <person name="Xu J."/>
            <person name="Minx P."/>
            <person name="Pepin K.H."/>
            <person name="Johnson M."/>
            <person name="Thiruvilangam P."/>
            <person name="Bhonagiri V."/>
            <person name="Nash W.E."/>
            <person name="Mardis E.R."/>
            <person name="Wilson R.K."/>
        </authorList>
    </citation>
    <scope>NUCLEOTIDE SEQUENCE [LARGE SCALE GENOMIC DNA]</scope>
    <source>
        <strain evidence="1 2">ATCC 25827</strain>
    </source>
</reference>
<gene>
    <name evidence="1" type="ORF">PROSTU_04840</name>
</gene>
<evidence type="ECO:0000313" key="2">
    <source>
        <dbReference type="Proteomes" id="UP000004506"/>
    </source>
</evidence>
<name>A0AA86YEZ3_PROST</name>
<evidence type="ECO:0000313" key="1">
    <source>
        <dbReference type="EMBL" id="EDU57595.1"/>
    </source>
</evidence>
<dbReference type="AlphaFoldDB" id="A0AA86YEZ3"/>
<dbReference type="PROSITE" id="PS51257">
    <property type="entry name" value="PROKAR_LIPOPROTEIN"/>
    <property type="match status" value="1"/>
</dbReference>
<comment type="caution">
    <text evidence="1">The sequence shown here is derived from an EMBL/GenBank/DDBJ whole genome shotgun (WGS) entry which is preliminary data.</text>
</comment>
<accession>A0AA86YEZ3</accession>
<dbReference type="Proteomes" id="UP000004506">
    <property type="component" value="Unassembled WGS sequence"/>
</dbReference>
<reference evidence="2" key="2">
    <citation type="submission" date="2008-04" db="EMBL/GenBank/DDBJ databases">
        <title>Draft genome sequence of Providencia stuartii(ATCC 25827).</title>
        <authorList>
            <person name="Sudarsanam P."/>
            <person name="Ley R."/>
            <person name="Guruge J."/>
            <person name="Turnbaugh P.J."/>
            <person name="Mahowald M."/>
            <person name="Liep D."/>
            <person name="Gordon J."/>
        </authorList>
    </citation>
    <scope>NUCLEOTIDE SEQUENCE [LARGE SCALE GENOMIC DNA]</scope>
    <source>
        <strain evidence="2">ATCC 25827</strain>
    </source>
</reference>